<gene>
    <name evidence="3" type="ORF">WN51_03051</name>
</gene>
<dbReference type="InterPro" id="IPR001304">
    <property type="entry name" value="C-type_lectin-like"/>
</dbReference>
<dbReference type="InterPro" id="IPR018378">
    <property type="entry name" value="C-type_lectin_CS"/>
</dbReference>
<organism evidence="3 4">
    <name type="scientific">Melipona quadrifasciata</name>
    <dbReference type="NCBI Taxonomy" id="166423"/>
    <lineage>
        <taxon>Eukaryota</taxon>
        <taxon>Metazoa</taxon>
        <taxon>Ecdysozoa</taxon>
        <taxon>Arthropoda</taxon>
        <taxon>Hexapoda</taxon>
        <taxon>Insecta</taxon>
        <taxon>Pterygota</taxon>
        <taxon>Neoptera</taxon>
        <taxon>Endopterygota</taxon>
        <taxon>Hymenoptera</taxon>
        <taxon>Apocrita</taxon>
        <taxon>Aculeata</taxon>
        <taxon>Apoidea</taxon>
        <taxon>Anthophila</taxon>
        <taxon>Apidae</taxon>
        <taxon>Melipona</taxon>
    </lineage>
</organism>
<proteinExistence type="predicted"/>
<dbReference type="InterPro" id="IPR016187">
    <property type="entry name" value="CTDL_fold"/>
</dbReference>
<dbReference type="SMART" id="SM00034">
    <property type="entry name" value="CLECT"/>
    <property type="match status" value="1"/>
</dbReference>
<dbReference type="Pfam" id="PF00059">
    <property type="entry name" value="Lectin_C"/>
    <property type="match status" value="1"/>
</dbReference>
<dbReference type="InterPro" id="IPR050111">
    <property type="entry name" value="C-type_lectin/snaclec_domain"/>
</dbReference>
<dbReference type="PROSITE" id="PS50041">
    <property type="entry name" value="C_TYPE_LECTIN_2"/>
    <property type="match status" value="1"/>
</dbReference>
<evidence type="ECO:0000256" key="1">
    <source>
        <dbReference type="ARBA" id="ARBA00023157"/>
    </source>
</evidence>
<evidence type="ECO:0000259" key="2">
    <source>
        <dbReference type="PROSITE" id="PS50041"/>
    </source>
</evidence>
<dbReference type="PANTHER" id="PTHR22803">
    <property type="entry name" value="MANNOSE, PHOSPHOLIPASE, LECTIN RECEPTOR RELATED"/>
    <property type="match status" value="1"/>
</dbReference>
<dbReference type="EMBL" id="KQ435828">
    <property type="protein sequence ID" value="KOX71906.1"/>
    <property type="molecule type" value="Genomic_DNA"/>
</dbReference>
<keyword evidence="4" id="KW-1185">Reference proteome</keyword>
<feature type="domain" description="C-type lectin" evidence="2">
    <location>
        <begin position="231"/>
        <end position="358"/>
    </location>
</feature>
<dbReference type="AlphaFoldDB" id="A0A0M8ZX76"/>
<reference evidence="3 4" key="1">
    <citation type="submission" date="2015-07" db="EMBL/GenBank/DDBJ databases">
        <title>The genome of Melipona quadrifasciata.</title>
        <authorList>
            <person name="Pan H."/>
            <person name="Kapheim K."/>
        </authorList>
    </citation>
    <scope>NUCLEOTIDE SEQUENCE [LARGE SCALE GENOMIC DNA]</scope>
    <source>
        <strain evidence="3">0111107301</strain>
        <tissue evidence="3">Whole body</tissue>
    </source>
</reference>
<evidence type="ECO:0000313" key="4">
    <source>
        <dbReference type="Proteomes" id="UP000053105"/>
    </source>
</evidence>
<dbReference type="Proteomes" id="UP000053105">
    <property type="component" value="Unassembled WGS sequence"/>
</dbReference>
<accession>A0A0M8ZX76</accession>
<name>A0A0M8ZX76_9HYME</name>
<dbReference type="OrthoDB" id="441660at2759"/>
<evidence type="ECO:0000313" key="3">
    <source>
        <dbReference type="EMBL" id="KOX71906.1"/>
    </source>
</evidence>
<dbReference type="PROSITE" id="PS00615">
    <property type="entry name" value="C_TYPE_LECTIN_1"/>
    <property type="match status" value="1"/>
</dbReference>
<dbReference type="CDD" id="cd00037">
    <property type="entry name" value="CLECT"/>
    <property type="match status" value="1"/>
</dbReference>
<keyword evidence="1" id="KW-1015">Disulfide bond</keyword>
<dbReference type="Gene3D" id="3.10.100.10">
    <property type="entry name" value="Mannose-Binding Protein A, subunit A"/>
    <property type="match status" value="1"/>
</dbReference>
<protein>
    <submittedName>
        <fullName evidence="3">Aggrecan core protein</fullName>
    </submittedName>
</protein>
<dbReference type="STRING" id="166423.A0A0M8ZX76"/>
<dbReference type="SUPFAM" id="SSF56436">
    <property type="entry name" value="C-type lectin-like"/>
    <property type="match status" value="1"/>
</dbReference>
<dbReference type="InterPro" id="IPR016186">
    <property type="entry name" value="C-type_lectin-like/link_sf"/>
</dbReference>
<sequence length="382" mass="44994">MVYDIQFLGSTHGAIVQLVCLMSVYSREQLRNQTVVGTMSSCRTVNVVILAFLRKTMLELQRNFVKKRTAFCTDSEELLWKSGSLMKALVMLQCLSISTWKLQDIIIVSDFIGGNPENWASSVRTIVKIRHSEDEISYPKRFHFKYDVDKWRTKSYCTLMLTLTCYILLHQGWAQKFHDRKKWLERLLIGEIYSENNNDPLPTKSTDKQEESANIFQLKAKVLKEEKYYDYYVEGEKIVHFQQANWYRASQYCRYHGMHLASIASQEENDRLEKHIKDFGLGHEHFWTSGTDQAEEGTFFWMANGRPITFENWNVGEPNNFRYENGEEEHCLELWNRDGKGLKWNDSPCSFETFFVCECKNVEAKQIFEIKFENSIQTRLKT</sequence>